<evidence type="ECO:0000313" key="3">
    <source>
        <dbReference type="Proteomes" id="UP000249341"/>
    </source>
</evidence>
<feature type="domain" description="GIY-YIG catalytic" evidence="1">
    <location>
        <begin position="37"/>
        <end position="99"/>
    </location>
</feature>
<keyword evidence="3" id="KW-1185">Reference proteome</keyword>
<evidence type="ECO:0000259" key="1">
    <source>
        <dbReference type="Pfam" id="PF20815"/>
    </source>
</evidence>
<organism evidence="2 3">
    <name type="scientific">Actinoplanes lutulentus</name>
    <dbReference type="NCBI Taxonomy" id="1287878"/>
    <lineage>
        <taxon>Bacteria</taxon>
        <taxon>Bacillati</taxon>
        <taxon>Actinomycetota</taxon>
        <taxon>Actinomycetes</taxon>
        <taxon>Micromonosporales</taxon>
        <taxon>Micromonosporaceae</taxon>
        <taxon>Actinoplanes</taxon>
    </lineage>
</organism>
<comment type="caution">
    <text evidence="2">The sequence shown here is derived from an EMBL/GenBank/DDBJ whole genome shotgun (WGS) entry which is preliminary data.</text>
</comment>
<sequence length="106" mass="11685">MNDLPTNHARISEAHRLLTSVPVKLSDAVNELSRGSGVYAWWAAPSVFPDLPGPPNENAPSLRLLYIGLATNLRRRILSNHLRRSGTSTLRRTLAGLLVSEGYRTI</sequence>
<dbReference type="AlphaFoldDB" id="A0A327Z6B3"/>
<dbReference type="InterPro" id="IPR049311">
    <property type="entry name" value="GIY_YIG_cat"/>
</dbReference>
<reference evidence="2 3" key="1">
    <citation type="submission" date="2018-06" db="EMBL/GenBank/DDBJ databases">
        <title>Genomic Encyclopedia of Type Strains, Phase III (KMG-III): the genomes of soil and plant-associated and newly described type strains.</title>
        <authorList>
            <person name="Whitman W."/>
        </authorList>
    </citation>
    <scope>NUCLEOTIDE SEQUENCE [LARGE SCALE GENOMIC DNA]</scope>
    <source>
        <strain evidence="2 3">CGMCC 4.7090</strain>
    </source>
</reference>
<evidence type="ECO:0000313" key="2">
    <source>
        <dbReference type="EMBL" id="RAK29796.1"/>
    </source>
</evidence>
<dbReference type="Pfam" id="PF20815">
    <property type="entry name" value="GIY_YIG_2"/>
    <property type="match status" value="1"/>
</dbReference>
<dbReference type="RefSeq" id="WP_245972862.1">
    <property type="nucleotide sequence ID" value="NZ_JACHWI010000013.1"/>
</dbReference>
<dbReference type="EMBL" id="QLMJ01000017">
    <property type="protein sequence ID" value="RAK29796.1"/>
    <property type="molecule type" value="Genomic_DNA"/>
</dbReference>
<name>A0A327Z6B3_9ACTN</name>
<protein>
    <recommendedName>
        <fullName evidence="1">GIY-YIG catalytic domain-containing protein</fullName>
    </recommendedName>
</protein>
<gene>
    <name evidence="2" type="ORF">B0I29_117122</name>
</gene>
<proteinExistence type="predicted"/>
<dbReference type="Proteomes" id="UP000249341">
    <property type="component" value="Unassembled WGS sequence"/>
</dbReference>
<accession>A0A327Z6B3</accession>